<accession>A0A2P8CLC0</accession>
<dbReference type="PANTHER" id="PTHR10010:SF46">
    <property type="entry name" value="SODIUM-DEPENDENT PHOSPHATE TRANSPORT PROTEIN 2B"/>
    <property type="match status" value="1"/>
</dbReference>
<dbReference type="GO" id="GO:0005886">
    <property type="term" value="C:plasma membrane"/>
    <property type="evidence" value="ECO:0007669"/>
    <property type="project" value="UniProtKB-SubCell"/>
</dbReference>
<gene>
    <name evidence="9" type="ORF">CLV93_101735</name>
    <name evidence="8" type="ORF">JCM18694_06300</name>
</gene>
<dbReference type="Proteomes" id="UP000240621">
    <property type="component" value="Unassembled WGS sequence"/>
</dbReference>
<feature type="transmembrane region" description="Helical" evidence="6">
    <location>
        <begin position="256"/>
        <end position="274"/>
    </location>
</feature>
<dbReference type="AlphaFoldDB" id="A0A2P8CLC0"/>
<dbReference type="Pfam" id="PF01895">
    <property type="entry name" value="PhoU"/>
    <property type="match status" value="1"/>
</dbReference>
<protein>
    <submittedName>
        <fullName evidence="9">Phosphate:Na+ symporter</fullName>
    </submittedName>
</protein>
<dbReference type="InterPro" id="IPR026022">
    <property type="entry name" value="PhoU_dom"/>
</dbReference>
<evidence type="ECO:0000313" key="9">
    <source>
        <dbReference type="EMBL" id="PSK85764.1"/>
    </source>
</evidence>
<feature type="transmembrane region" description="Helical" evidence="6">
    <location>
        <begin position="84"/>
        <end position="106"/>
    </location>
</feature>
<dbReference type="NCBIfam" id="TIGR00704">
    <property type="entry name" value="NaPi_cotrn_rel"/>
    <property type="match status" value="1"/>
</dbReference>
<comment type="caution">
    <text evidence="9">The sequence shown here is derived from an EMBL/GenBank/DDBJ whole genome shotgun (WGS) entry which is preliminary data.</text>
</comment>
<evidence type="ECO:0000313" key="11">
    <source>
        <dbReference type="Proteomes" id="UP000396862"/>
    </source>
</evidence>
<dbReference type="Pfam" id="PF02690">
    <property type="entry name" value="Na_Pi_cotrans"/>
    <property type="match status" value="2"/>
</dbReference>
<keyword evidence="3 6" id="KW-0812">Transmembrane</keyword>
<feature type="transmembrane region" description="Helical" evidence="6">
    <location>
        <begin position="53"/>
        <end position="77"/>
    </location>
</feature>
<dbReference type="GO" id="GO:0044341">
    <property type="term" value="P:sodium-dependent phosphate transport"/>
    <property type="evidence" value="ECO:0007669"/>
    <property type="project" value="InterPro"/>
</dbReference>
<reference evidence="8 11" key="2">
    <citation type="submission" date="2019-10" db="EMBL/GenBank/DDBJ databases">
        <title>Prolixibacter strains distinguished by the presence of nitrate reductase genes were adept at nitrate-dependent anaerobic corrosion of metallic iron and carbon steel.</title>
        <authorList>
            <person name="Iino T."/>
            <person name="Shono N."/>
            <person name="Ito K."/>
            <person name="Nakamura R."/>
            <person name="Sueoka K."/>
            <person name="Harayama S."/>
            <person name="Ohkuma M."/>
        </authorList>
    </citation>
    <scope>NUCLEOTIDE SEQUENCE [LARGE SCALE GENOMIC DNA]</scope>
    <source>
        <strain evidence="8 11">MIC1-1</strain>
    </source>
</reference>
<dbReference type="Gene3D" id="1.20.58.220">
    <property type="entry name" value="Phosphate transport system protein phou homolog 2, domain 2"/>
    <property type="match status" value="1"/>
</dbReference>
<evidence type="ECO:0000256" key="5">
    <source>
        <dbReference type="ARBA" id="ARBA00023136"/>
    </source>
</evidence>
<dbReference type="GO" id="GO:0005436">
    <property type="term" value="F:sodium:phosphate symporter activity"/>
    <property type="evidence" value="ECO:0007669"/>
    <property type="project" value="InterPro"/>
</dbReference>
<feature type="domain" description="PhoU" evidence="7">
    <location>
        <begin position="367"/>
        <end position="454"/>
    </location>
</feature>
<evidence type="ECO:0000256" key="6">
    <source>
        <dbReference type="SAM" id="Phobius"/>
    </source>
</evidence>
<evidence type="ECO:0000313" key="8">
    <source>
        <dbReference type="EMBL" id="GET20384.1"/>
    </source>
</evidence>
<dbReference type="NCBIfam" id="NF037997">
    <property type="entry name" value="Na_Pi_symport"/>
    <property type="match status" value="1"/>
</dbReference>
<evidence type="ECO:0000256" key="4">
    <source>
        <dbReference type="ARBA" id="ARBA00022989"/>
    </source>
</evidence>
<dbReference type="PANTHER" id="PTHR10010">
    <property type="entry name" value="SOLUTE CARRIER FAMILY 34 SODIUM PHOSPHATE , MEMBER 2-RELATED"/>
    <property type="match status" value="1"/>
</dbReference>
<evidence type="ECO:0000256" key="1">
    <source>
        <dbReference type="ARBA" id="ARBA00004651"/>
    </source>
</evidence>
<evidence type="ECO:0000256" key="3">
    <source>
        <dbReference type="ARBA" id="ARBA00022692"/>
    </source>
</evidence>
<keyword evidence="2" id="KW-1003">Cell membrane</keyword>
<name>A0A2P8CLC0_9BACT</name>
<keyword evidence="11" id="KW-1185">Reference proteome</keyword>
<feature type="transmembrane region" description="Helical" evidence="6">
    <location>
        <begin position="142"/>
        <end position="160"/>
    </location>
</feature>
<dbReference type="InterPro" id="IPR003841">
    <property type="entry name" value="Na/Pi_transpt"/>
</dbReference>
<organism evidence="9 10">
    <name type="scientific">Prolixibacter denitrificans</name>
    <dbReference type="NCBI Taxonomy" id="1541063"/>
    <lineage>
        <taxon>Bacteria</taxon>
        <taxon>Pseudomonadati</taxon>
        <taxon>Bacteroidota</taxon>
        <taxon>Bacteroidia</taxon>
        <taxon>Marinilabiliales</taxon>
        <taxon>Prolixibacteraceae</taxon>
        <taxon>Prolixibacter</taxon>
    </lineage>
</organism>
<feature type="transmembrane region" description="Helical" evidence="6">
    <location>
        <begin position="294"/>
        <end position="318"/>
    </location>
</feature>
<dbReference type="SUPFAM" id="SSF109755">
    <property type="entry name" value="PhoU-like"/>
    <property type="match status" value="1"/>
</dbReference>
<comment type="subcellular location">
    <subcellularLocation>
        <location evidence="1">Cell membrane</location>
        <topology evidence="1">Multi-pass membrane protein</topology>
    </subcellularLocation>
</comment>
<dbReference type="RefSeq" id="WP_246187188.1">
    <property type="nucleotide sequence ID" value="NZ_BLAU01000001.1"/>
</dbReference>
<evidence type="ECO:0000313" key="10">
    <source>
        <dbReference type="Proteomes" id="UP000240621"/>
    </source>
</evidence>
<evidence type="ECO:0000256" key="2">
    <source>
        <dbReference type="ARBA" id="ARBA00022475"/>
    </source>
</evidence>
<keyword evidence="4 6" id="KW-1133">Transmembrane helix</keyword>
<dbReference type="InterPro" id="IPR004633">
    <property type="entry name" value="NaPi_cotrn-rel/YqeW-like"/>
</dbReference>
<feature type="transmembrane region" description="Helical" evidence="6">
    <location>
        <begin position="180"/>
        <end position="198"/>
    </location>
</feature>
<dbReference type="EMBL" id="BLAU01000001">
    <property type="protein sequence ID" value="GET20384.1"/>
    <property type="molecule type" value="Genomic_DNA"/>
</dbReference>
<keyword evidence="5 6" id="KW-0472">Membrane</keyword>
<dbReference type="InterPro" id="IPR038078">
    <property type="entry name" value="PhoU-like_sf"/>
</dbReference>
<evidence type="ECO:0000259" key="7">
    <source>
        <dbReference type="Pfam" id="PF01895"/>
    </source>
</evidence>
<dbReference type="Proteomes" id="UP000396862">
    <property type="component" value="Unassembled WGS sequence"/>
</dbReference>
<dbReference type="EMBL" id="PYGC01000001">
    <property type="protein sequence ID" value="PSK85764.1"/>
    <property type="molecule type" value="Genomic_DNA"/>
</dbReference>
<sequence length="566" mass="62894">MMNYGFVDFLRLLGSLAVFLFGMKLMSESLQKVAGNKLRAILASMTANRMRGVLTGILITTLIQSSSATIVMIVSFVNAGLLSLLESISVVMGANIGTTVTAWIISLFGFKFNITQIALPMVGLALPVLFSRVRSRKSWGELVMGFGLLFIGLEFLKTSVPDVSSNPEVLGWLSQYAHMGYLGYILFMLIGTLLTILIQSSSATMALTLVMCNNGWINFDMAAAMVLGENLGTTITANVAALVANTNARRAARAHLLFNLVGVVWMLIIFPFFLKSVAFLTEDLGGGNPFETSNAIPVALALFHTLFNVLNMLLLIGFTKTLARIVTRLVPERKVEAESAFTLQHIKIGLLSTPEASLYLAREEISLFGQRVSKMFKDVQDLMTEIPDKKFELRFQRLESEEKICDGIEIEIANYLTKVGETRLSVRNSRVLSSMFKLIDNIESIGDSCYNIARAFNRAHEQGITFSGKPLENLEILFSLVDDTIQIMEFNLKTEDRVDASVARKKEEEINVFRDILKTEHLENLEKGMYNYQKGSIYNDIFNECERLADYAINVSESLESVSANL</sequence>
<proteinExistence type="predicted"/>
<reference evidence="9 10" key="1">
    <citation type="submission" date="2018-03" db="EMBL/GenBank/DDBJ databases">
        <title>Genomic Encyclopedia of Archaeal and Bacterial Type Strains, Phase II (KMG-II): from individual species to whole genera.</title>
        <authorList>
            <person name="Goeker M."/>
        </authorList>
    </citation>
    <scope>NUCLEOTIDE SEQUENCE [LARGE SCALE GENOMIC DNA]</scope>
    <source>
        <strain evidence="9 10">DSM 27267</strain>
    </source>
</reference>